<proteinExistence type="predicted"/>
<dbReference type="OrthoDB" id="6696693at2"/>
<organism evidence="2 3">
    <name type="scientific">Acinetobacter bereziniae LMG 1003 = CIP 70.12</name>
    <dbReference type="NCBI Taxonomy" id="981324"/>
    <lineage>
        <taxon>Bacteria</taxon>
        <taxon>Pseudomonadati</taxon>
        <taxon>Pseudomonadota</taxon>
        <taxon>Gammaproteobacteria</taxon>
        <taxon>Moraxellales</taxon>
        <taxon>Moraxellaceae</taxon>
        <taxon>Acinetobacter</taxon>
    </lineage>
</organism>
<sequence>MNQWQKMISDLKDQGLTQAKIATEIGCSQNYVSDLERGACGKRLSYDLGRNLEALWNQHKQSTNVA</sequence>
<dbReference type="RefSeq" id="WP_005029058.1">
    <property type="nucleotide sequence ID" value="NZ_KB849755.1"/>
</dbReference>
<dbReference type="InterPro" id="IPR010982">
    <property type="entry name" value="Lambda_DNA-bd_dom_sf"/>
</dbReference>
<dbReference type="PATRIC" id="fig|1217650.3.peg.428"/>
<dbReference type="HOGENOM" id="CLU_202948_0_0_6"/>
<dbReference type="InterPro" id="IPR001387">
    <property type="entry name" value="Cro/C1-type_HTH"/>
</dbReference>
<feature type="domain" description="HTH cro/C1-type" evidence="1">
    <location>
        <begin position="12"/>
        <end position="38"/>
    </location>
</feature>
<keyword evidence="3" id="KW-1185">Reference proteome</keyword>
<dbReference type="Pfam" id="PF01381">
    <property type="entry name" value="HTH_3"/>
    <property type="match status" value="1"/>
</dbReference>
<evidence type="ECO:0000313" key="2">
    <source>
        <dbReference type="EMBL" id="ENW00939.1"/>
    </source>
</evidence>
<comment type="caution">
    <text evidence="2">The sequence shown here is derived from an EMBL/GenBank/DDBJ whole genome shotgun (WGS) entry which is preliminary data.</text>
</comment>
<dbReference type="EMBL" id="APQG01000012">
    <property type="protein sequence ID" value="ENW00939.1"/>
    <property type="molecule type" value="Genomic_DNA"/>
</dbReference>
<dbReference type="Gene3D" id="1.10.260.40">
    <property type="entry name" value="lambda repressor-like DNA-binding domains"/>
    <property type="match status" value="1"/>
</dbReference>
<evidence type="ECO:0000313" key="3">
    <source>
        <dbReference type="Proteomes" id="UP000013251"/>
    </source>
</evidence>
<gene>
    <name evidence="2" type="ORF">F938_00455</name>
</gene>
<reference evidence="2 3" key="1">
    <citation type="submission" date="2013-02" db="EMBL/GenBank/DDBJ databases">
        <title>The Genome Sequence of Acinetobacter bereziniae CIP 70.12.</title>
        <authorList>
            <consortium name="The Broad Institute Genome Sequencing Platform"/>
            <consortium name="The Broad Institute Genome Sequencing Center for Infectious Disease"/>
            <person name="Cerqueira G."/>
            <person name="Feldgarden M."/>
            <person name="Courvalin P."/>
            <person name="Perichon B."/>
            <person name="Grillot-Courvalin C."/>
            <person name="Clermont D."/>
            <person name="Rocha E."/>
            <person name="Yoon E.-J."/>
            <person name="Nemec A."/>
            <person name="Walker B."/>
            <person name="Young S.K."/>
            <person name="Zeng Q."/>
            <person name="Gargeya S."/>
            <person name="Fitzgerald M."/>
            <person name="Haas B."/>
            <person name="Abouelleil A."/>
            <person name="Alvarado L."/>
            <person name="Arachchi H.M."/>
            <person name="Berlin A.M."/>
            <person name="Chapman S.B."/>
            <person name="Dewar J."/>
            <person name="Goldberg J."/>
            <person name="Griggs A."/>
            <person name="Gujja S."/>
            <person name="Hansen M."/>
            <person name="Howarth C."/>
            <person name="Imamovic A."/>
            <person name="Larimer J."/>
            <person name="McCowan C."/>
            <person name="Murphy C."/>
            <person name="Neiman D."/>
            <person name="Pearson M."/>
            <person name="Priest M."/>
            <person name="Roberts A."/>
            <person name="Saif S."/>
            <person name="Shea T."/>
            <person name="Sisk P."/>
            <person name="Sykes S."/>
            <person name="Wortman J."/>
            <person name="Nusbaum C."/>
            <person name="Birren B."/>
        </authorList>
    </citation>
    <scope>NUCLEOTIDE SEQUENCE [LARGE SCALE GENOMIC DNA]</scope>
    <source>
        <strain evidence="2 3">CIP 70.12</strain>
    </source>
</reference>
<accession>N9F7X0</accession>
<dbReference type="SUPFAM" id="SSF47413">
    <property type="entry name" value="lambda repressor-like DNA-binding domains"/>
    <property type="match status" value="1"/>
</dbReference>
<dbReference type="AlphaFoldDB" id="N9F7X0"/>
<dbReference type="Proteomes" id="UP000013251">
    <property type="component" value="Unassembled WGS sequence"/>
</dbReference>
<protein>
    <recommendedName>
        <fullName evidence="1">HTH cro/C1-type domain-containing protein</fullName>
    </recommendedName>
</protein>
<name>N9F7X0_ACIBZ</name>
<dbReference type="CDD" id="cd00093">
    <property type="entry name" value="HTH_XRE"/>
    <property type="match status" value="1"/>
</dbReference>
<dbReference type="GO" id="GO:0003677">
    <property type="term" value="F:DNA binding"/>
    <property type="evidence" value="ECO:0007669"/>
    <property type="project" value="InterPro"/>
</dbReference>
<dbReference type="PROSITE" id="PS50943">
    <property type="entry name" value="HTH_CROC1"/>
    <property type="match status" value="1"/>
</dbReference>
<evidence type="ECO:0000259" key="1">
    <source>
        <dbReference type="PROSITE" id="PS50943"/>
    </source>
</evidence>